<protein>
    <submittedName>
        <fullName evidence="3">Cullin-domain-containing protein</fullName>
    </submittedName>
</protein>
<comment type="caution">
    <text evidence="3">The sequence shown here is derived from an EMBL/GenBank/DDBJ whole genome shotgun (WGS) entry which is preliminary data.</text>
</comment>
<dbReference type="Pfam" id="PF00888">
    <property type="entry name" value="Cullin"/>
    <property type="match status" value="1"/>
</dbReference>
<evidence type="ECO:0000259" key="2">
    <source>
        <dbReference type="Pfam" id="PF00888"/>
    </source>
</evidence>
<evidence type="ECO:0000313" key="3">
    <source>
        <dbReference type="EMBL" id="KAF7346822.1"/>
    </source>
</evidence>
<proteinExistence type="inferred from homology"/>
<dbReference type="Gene3D" id="1.20.1310.10">
    <property type="entry name" value="Cullin Repeats"/>
    <property type="match status" value="1"/>
</dbReference>
<dbReference type="GO" id="GO:0006511">
    <property type="term" value="P:ubiquitin-dependent protein catabolic process"/>
    <property type="evidence" value="ECO:0007669"/>
    <property type="project" value="InterPro"/>
</dbReference>
<dbReference type="InterPro" id="IPR001373">
    <property type="entry name" value="Cullin_N"/>
</dbReference>
<comment type="similarity">
    <text evidence="1">Belongs to the cullin family.</text>
</comment>
<keyword evidence="4" id="KW-1185">Reference proteome</keyword>
<reference evidence="3" key="1">
    <citation type="submission" date="2020-05" db="EMBL/GenBank/DDBJ databases">
        <title>Mycena genomes resolve the evolution of fungal bioluminescence.</title>
        <authorList>
            <person name="Tsai I.J."/>
        </authorList>
    </citation>
    <scope>NUCLEOTIDE SEQUENCE</scope>
    <source>
        <strain evidence="3">160909Yilan</strain>
    </source>
</reference>
<evidence type="ECO:0000256" key="1">
    <source>
        <dbReference type="ARBA" id="ARBA00006019"/>
    </source>
</evidence>
<feature type="domain" description="Cullin N-terminal" evidence="2">
    <location>
        <begin position="18"/>
        <end position="146"/>
    </location>
</feature>
<dbReference type="SUPFAM" id="SSF74788">
    <property type="entry name" value="Cullin repeat-like"/>
    <property type="match status" value="1"/>
</dbReference>
<gene>
    <name evidence="3" type="ORF">MSAN_01821300</name>
</gene>
<sequence>MDTSRARSTDIQQIWQRLLEPNITVLLRNESISSQAHAGIYTTIYNVVMMDHGGQQLYAQLSAFYATYTMGIYKARPEDDSLLPSYYDSQWTRFCRGAATVDRLFNYLNRDWVELQRDEGRRDVKTVLNVALTQWRINIFDPLSPRLEPPPAVSEADAEEKETRVAILRTKFASESLTVRELRKMRFSSTQSDVASSHPSEGE</sequence>
<dbReference type="Proteomes" id="UP000623467">
    <property type="component" value="Unassembled WGS sequence"/>
</dbReference>
<dbReference type="EMBL" id="JACAZH010000018">
    <property type="protein sequence ID" value="KAF7346822.1"/>
    <property type="molecule type" value="Genomic_DNA"/>
</dbReference>
<dbReference type="GO" id="GO:0031625">
    <property type="term" value="F:ubiquitin protein ligase binding"/>
    <property type="evidence" value="ECO:0007669"/>
    <property type="project" value="InterPro"/>
</dbReference>
<dbReference type="InterPro" id="IPR016159">
    <property type="entry name" value="Cullin_repeat-like_dom_sf"/>
</dbReference>
<evidence type="ECO:0000313" key="4">
    <source>
        <dbReference type="Proteomes" id="UP000623467"/>
    </source>
</evidence>
<organism evidence="3 4">
    <name type="scientific">Mycena sanguinolenta</name>
    <dbReference type="NCBI Taxonomy" id="230812"/>
    <lineage>
        <taxon>Eukaryota</taxon>
        <taxon>Fungi</taxon>
        <taxon>Dikarya</taxon>
        <taxon>Basidiomycota</taxon>
        <taxon>Agaricomycotina</taxon>
        <taxon>Agaricomycetes</taxon>
        <taxon>Agaricomycetidae</taxon>
        <taxon>Agaricales</taxon>
        <taxon>Marasmiineae</taxon>
        <taxon>Mycenaceae</taxon>
        <taxon>Mycena</taxon>
    </lineage>
</organism>
<name>A0A8H6XUW0_9AGAR</name>
<dbReference type="OrthoDB" id="2911175at2759"/>
<accession>A0A8H6XUW0</accession>
<dbReference type="AlphaFoldDB" id="A0A8H6XUW0"/>